<dbReference type="GO" id="GO:0016020">
    <property type="term" value="C:membrane"/>
    <property type="evidence" value="ECO:0007669"/>
    <property type="project" value="UniProtKB-SubCell"/>
</dbReference>
<keyword evidence="5 7" id="KW-0472">Membrane</keyword>
<evidence type="ECO:0000256" key="7">
    <source>
        <dbReference type="SAM" id="Phobius"/>
    </source>
</evidence>
<proteinExistence type="inferred from homology"/>
<dbReference type="GO" id="GO:0030255">
    <property type="term" value="P:protein secretion by the type IV secretion system"/>
    <property type="evidence" value="ECO:0007669"/>
    <property type="project" value="InterPro"/>
</dbReference>
<feature type="transmembrane region" description="Helical" evidence="7">
    <location>
        <begin position="42"/>
        <end position="61"/>
    </location>
</feature>
<dbReference type="EMBL" id="JACHLN010000001">
    <property type="protein sequence ID" value="MBB4837736.1"/>
    <property type="molecule type" value="Genomic_DNA"/>
</dbReference>
<accession>A0A7W7NRF7</accession>
<protein>
    <submittedName>
        <fullName evidence="8">Type IV secretion system protein VirB6</fullName>
    </submittedName>
</protein>
<feature type="transmembrane region" description="Helical" evidence="7">
    <location>
        <begin position="199"/>
        <end position="219"/>
    </location>
</feature>
<organism evidence="8 9">
    <name type="scientific">Sphingomonas kyeonggiensis</name>
    <dbReference type="NCBI Taxonomy" id="1268553"/>
    <lineage>
        <taxon>Bacteria</taxon>
        <taxon>Pseudomonadati</taxon>
        <taxon>Pseudomonadota</taxon>
        <taxon>Alphaproteobacteria</taxon>
        <taxon>Sphingomonadales</taxon>
        <taxon>Sphingomonadaceae</taxon>
        <taxon>Sphingomonas</taxon>
    </lineage>
</organism>
<evidence type="ECO:0000313" key="9">
    <source>
        <dbReference type="Proteomes" id="UP000575241"/>
    </source>
</evidence>
<evidence type="ECO:0000256" key="6">
    <source>
        <dbReference type="SAM" id="MobiDB-lite"/>
    </source>
</evidence>
<keyword evidence="3 7" id="KW-0812">Transmembrane</keyword>
<evidence type="ECO:0000256" key="3">
    <source>
        <dbReference type="ARBA" id="ARBA00022692"/>
    </source>
</evidence>
<comment type="similarity">
    <text evidence="2">Belongs to the TrbL/VirB6 family.</text>
</comment>
<comment type="caution">
    <text evidence="8">The sequence shown here is derived from an EMBL/GenBank/DDBJ whole genome shotgun (WGS) entry which is preliminary data.</text>
</comment>
<dbReference type="Proteomes" id="UP000575241">
    <property type="component" value="Unassembled WGS sequence"/>
</dbReference>
<feature type="transmembrane region" description="Helical" evidence="7">
    <location>
        <begin position="73"/>
        <end position="92"/>
    </location>
</feature>
<gene>
    <name evidence="8" type="ORF">HNP52_000787</name>
</gene>
<dbReference type="InterPro" id="IPR007688">
    <property type="entry name" value="Conjugal_tfr_TrbL/VirB6"/>
</dbReference>
<feature type="transmembrane region" description="Helical" evidence="7">
    <location>
        <begin position="276"/>
        <end position="299"/>
    </location>
</feature>
<evidence type="ECO:0000256" key="1">
    <source>
        <dbReference type="ARBA" id="ARBA00004141"/>
    </source>
</evidence>
<feature type="compositionally biased region" description="Basic and acidic residues" evidence="6">
    <location>
        <begin position="330"/>
        <end position="341"/>
    </location>
</feature>
<sequence length="409" mass="42106">MSSCPGITDGAYLQSVLTFVDCQAQTIGAAGYQAAAAPGSPLSLLLTGLVTLFIAFYGYRLLFGDTPNVREGVLALVKIGVVLALATSWGAYRTLAYDVAMHGPAELAAGAGGPAGLPGTTGGLTERLQQVDNALVALNAVGTGPAGVTMRPALDANGQPALVQQGNPEPSSIIGPFALGTARTTFLTATIAAYGSVRLIAGLLLAIGPFFIAMLLFEGTRSLFEGWVRGMVAAILGAMAVTILLGVELALLEPWLTTLLERRQGGLPIGGATNELFVTMLAFGLALLGGLGMAARVAMAFRIGAVWRSLAERVGAASSLLDRTQPTPLPERRQPPAEQHSRAAAVAEAVARIQRQEAALAGGGGAAPRTPQAGGLRDLPSSAPTPLGQSHRRTRSRVSASATRRDRKQ</sequence>
<dbReference type="AlphaFoldDB" id="A0A7W7NRF7"/>
<keyword evidence="9" id="KW-1185">Reference proteome</keyword>
<dbReference type="Pfam" id="PF04610">
    <property type="entry name" value="TrbL"/>
    <property type="match status" value="1"/>
</dbReference>
<feature type="region of interest" description="Disordered" evidence="6">
    <location>
        <begin position="321"/>
        <end position="344"/>
    </location>
</feature>
<feature type="transmembrane region" description="Helical" evidence="7">
    <location>
        <begin position="231"/>
        <end position="256"/>
    </location>
</feature>
<reference evidence="8 9" key="1">
    <citation type="submission" date="2020-08" db="EMBL/GenBank/DDBJ databases">
        <title>Functional genomics of gut bacteria from endangered species of beetles.</title>
        <authorList>
            <person name="Carlos-Shanley C."/>
        </authorList>
    </citation>
    <scope>NUCLEOTIDE SEQUENCE [LARGE SCALE GENOMIC DNA]</scope>
    <source>
        <strain evidence="8 9">S00224</strain>
    </source>
</reference>
<evidence type="ECO:0000256" key="5">
    <source>
        <dbReference type="ARBA" id="ARBA00023136"/>
    </source>
</evidence>
<evidence type="ECO:0000256" key="4">
    <source>
        <dbReference type="ARBA" id="ARBA00022989"/>
    </source>
</evidence>
<keyword evidence="4 7" id="KW-1133">Transmembrane helix</keyword>
<comment type="subcellular location">
    <subcellularLocation>
        <location evidence="1">Membrane</location>
        <topology evidence="1">Multi-pass membrane protein</topology>
    </subcellularLocation>
</comment>
<evidence type="ECO:0000313" key="8">
    <source>
        <dbReference type="EMBL" id="MBB4837736.1"/>
    </source>
</evidence>
<evidence type="ECO:0000256" key="2">
    <source>
        <dbReference type="ARBA" id="ARBA00007802"/>
    </source>
</evidence>
<feature type="region of interest" description="Disordered" evidence="6">
    <location>
        <begin position="359"/>
        <end position="409"/>
    </location>
</feature>
<dbReference type="RefSeq" id="WP_184162744.1">
    <property type="nucleotide sequence ID" value="NZ_JACHLN010000001.1"/>
</dbReference>
<name>A0A7W7NRF7_9SPHN</name>